<dbReference type="EMBL" id="JAPDOB010000001">
    <property type="protein sequence ID" value="MCW3796632.1"/>
    <property type="molecule type" value="Genomic_DNA"/>
</dbReference>
<dbReference type="InterPro" id="IPR001466">
    <property type="entry name" value="Beta-lactam-related"/>
</dbReference>
<dbReference type="PANTHER" id="PTHR46825:SF9">
    <property type="entry name" value="BETA-LACTAMASE-RELATED DOMAIN-CONTAINING PROTEIN"/>
    <property type="match status" value="1"/>
</dbReference>
<dbReference type="PANTHER" id="PTHR46825">
    <property type="entry name" value="D-ALANYL-D-ALANINE-CARBOXYPEPTIDASE/ENDOPEPTIDASE AMPH"/>
    <property type="match status" value="1"/>
</dbReference>
<dbReference type="SUPFAM" id="SSF56601">
    <property type="entry name" value="beta-lactamase/transpeptidase-like"/>
    <property type="match status" value="1"/>
</dbReference>
<gene>
    <name evidence="3" type="ORF">OMW55_02250</name>
</gene>
<evidence type="ECO:0000313" key="3">
    <source>
        <dbReference type="EMBL" id="MCW3796632.1"/>
    </source>
</evidence>
<dbReference type="InterPro" id="IPR050491">
    <property type="entry name" value="AmpC-like"/>
</dbReference>
<feature type="domain" description="Beta-lactamase-related" evidence="2">
    <location>
        <begin position="31"/>
        <end position="352"/>
    </location>
</feature>
<feature type="chain" id="PRO_5045839672" evidence="1">
    <location>
        <begin position="21"/>
        <end position="467"/>
    </location>
</feature>
<keyword evidence="4" id="KW-1185">Reference proteome</keyword>
<keyword evidence="1" id="KW-0732">Signal</keyword>
<evidence type="ECO:0000259" key="2">
    <source>
        <dbReference type="Pfam" id="PF00144"/>
    </source>
</evidence>
<name>A0ABT3JC47_9SPHN</name>
<dbReference type="InterPro" id="IPR012338">
    <property type="entry name" value="Beta-lactam/transpept-like"/>
</dbReference>
<accession>A0ABT3JC47</accession>
<evidence type="ECO:0000313" key="4">
    <source>
        <dbReference type="Proteomes" id="UP001526246"/>
    </source>
</evidence>
<dbReference type="Proteomes" id="UP001526246">
    <property type="component" value="Unassembled WGS sequence"/>
</dbReference>
<organism evidence="3 4">
    <name type="scientific">Sphingomonas arvum</name>
    <dbReference type="NCBI Taxonomy" id="2992113"/>
    <lineage>
        <taxon>Bacteria</taxon>
        <taxon>Pseudomonadati</taxon>
        <taxon>Pseudomonadota</taxon>
        <taxon>Alphaproteobacteria</taxon>
        <taxon>Sphingomonadales</taxon>
        <taxon>Sphingomonadaceae</taxon>
        <taxon>Sphingomonas</taxon>
    </lineage>
</organism>
<comment type="caution">
    <text evidence="3">The sequence shown here is derived from an EMBL/GenBank/DDBJ whole genome shotgun (WGS) entry which is preliminary data.</text>
</comment>
<proteinExistence type="predicted"/>
<reference evidence="3 4" key="1">
    <citation type="submission" date="2022-10" db="EMBL/GenBank/DDBJ databases">
        <title>Sphingomonas sp.</title>
        <authorList>
            <person name="Jin C."/>
        </authorList>
    </citation>
    <scope>NUCLEOTIDE SEQUENCE [LARGE SCALE GENOMIC DNA]</scope>
    <source>
        <strain evidence="3 4">BN140010</strain>
    </source>
</reference>
<feature type="signal peptide" evidence="1">
    <location>
        <begin position="1"/>
        <end position="20"/>
    </location>
</feature>
<evidence type="ECO:0000256" key="1">
    <source>
        <dbReference type="SAM" id="SignalP"/>
    </source>
</evidence>
<protein>
    <submittedName>
        <fullName evidence="3">Beta-lactamase family protein</fullName>
    </submittedName>
</protein>
<dbReference type="Gene3D" id="3.40.710.10">
    <property type="entry name" value="DD-peptidase/beta-lactamase superfamily"/>
    <property type="match status" value="1"/>
</dbReference>
<dbReference type="Pfam" id="PF00144">
    <property type="entry name" value="Beta-lactamase"/>
    <property type="match status" value="1"/>
</dbReference>
<sequence>MLRTLLALAALLALPVSATAQPISPAEQARIDAAVTQSLSTYQVPSASIAIVRDGRVVLAKAYGKASERLPVARPELPYQIASNSKQFTAAALLLLEDEGKLNLDDPVSKYLPGVSGREQIRVRQLLSHTSGLQDYWPQDYSFAAMARPVSPSAIVDRWGRKPLDFAPGTQWQYSNTGYVVAGLIAEKVSGEPLLSYLQRRIFRPLGMRSVLDQDKAIGARFPQGYGRAALGPVRPVVPAASGWLYAAGELSMTAEDLAKWDIARINRALLPADDWAEQERTVKLTDGKDSGYGLGVFVGERGGRRMVSHTGEAVGFLSINNVYPDDKAAIVVLTNSWSGAAFTDIARKVAEVVLPAKSSADAGEAAAVTARARALYDQLRRGELDRGQLTDNLAYYFTPQVRQDFQQSLAALGEPTGFTAEGQPALRGGFVTRRFKVTYPGRSLSISAFTETGANPRFEQFLVNPE</sequence>
<dbReference type="RefSeq" id="WP_264880493.1">
    <property type="nucleotide sequence ID" value="NZ_JAPDOB010000001.1"/>
</dbReference>